<reference evidence="2" key="1">
    <citation type="journal article" date="2012" name="Proc. Natl. Acad. Sci. U.S.A.">
        <title>Genome sequence of the button mushroom Agaricus bisporus reveals mechanisms governing adaptation to a humic-rich ecological niche.</title>
        <authorList>
            <person name="Morin E."/>
            <person name="Kohler A."/>
            <person name="Baker A.R."/>
            <person name="Foulongne-Oriol M."/>
            <person name="Lombard V."/>
            <person name="Nagy L.G."/>
            <person name="Ohm R.A."/>
            <person name="Patyshakuliyeva A."/>
            <person name="Brun A."/>
            <person name="Aerts A.L."/>
            <person name="Bailey A.M."/>
            <person name="Billette C."/>
            <person name="Coutinho P.M."/>
            <person name="Deakin G."/>
            <person name="Doddapaneni H."/>
            <person name="Floudas D."/>
            <person name="Grimwood J."/>
            <person name="Hilden K."/>
            <person name="Kuees U."/>
            <person name="LaButti K.M."/>
            <person name="Lapidus A."/>
            <person name="Lindquist E.A."/>
            <person name="Lucas S.M."/>
            <person name="Murat C."/>
            <person name="Riley R.W."/>
            <person name="Salamov A.A."/>
            <person name="Schmutz J."/>
            <person name="Subramanian V."/>
            <person name="Woesten H.A.B."/>
            <person name="Xu J."/>
            <person name="Eastwood D.C."/>
            <person name="Foster G.D."/>
            <person name="Sonnenberg A.S."/>
            <person name="Cullen D."/>
            <person name="de Vries R.P."/>
            <person name="Lundell T."/>
            <person name="Hibbett D.S."/>
            <person name="Henrissat B."/>
            <person name="Burton K.S."/>
            <person name="Kerrigan R.W."/>
            <person name="Challen M.P."/>
            <person name="Grigoriev I.V."/>
            <person name="Martin F."/>
        </authorList>
    </citation>
    <scope>NUCLEOTIDE SEQUENCE [LARGE SCALE GENOMIC DNA]</scope>
    <source>
        <strain evidence="2">JB137-S8 / ATCC MYA-4627 / FGSC 10392</strain>
    </source>
</reference>
<accession>K5WPR3</accession>
<protein>
    <submittedName>
        <fullName evidence="1">Uncharacterized protein</fullName>
    </submittedName>
</protein>
<dbReference type="HOGENOM" id="CLU_2960187_0_0_1"/>
<dbReference type="Proteomes" id="UP000008493">
    <property type="component" value="Unassembled WGS sequence"/>
</dbReference>
<keyword evidence="2" id="KW-1185">Reference proteome</keyword>
<gene>
    <name evidence="1" type="ORF">AGABI1DRAFT_122096</name>
</gene>
<sequence>MVDMQLDACAVPHYVHSRPCPEVTFWPGAKPLTREPVTSSLSAQSKFQLATIYLSRDWK</sequence>
<organism evidence="1 2">
    <name type="scientific">Agaricus bisporus var. burnettii (strain JB137-S8 / ATCC MYA-4627 / FGSC 10392)</name>
    <name type="common">White button mushroom</name>
    <dbReference type="NCBI Taxonomy" id="597362"/>
    <lineage>
        <taxon>Eukaryota</taxon>
        <taxon>Fungi</taxon>
        <taxon>Dikarya</taxon>
        <taxon>Basidiomycota</taxon>
        <taxon>Agaricomycotina</taxon>
        <taxon>Agaricomycetes</taxon>
        <taxon>Agaricomycetidae</taxon>
        <taxon>Agaricales</taxon>
        <taxon>Agaricineae</taxon>
        <taxon>Agaricaceae</taxon>
        <taxon>Agaricus</taxon>
    </lineage>
</organism>
<evidence type="ECO:0000313" key="1">
    <source>
        <dbReference type="EMBL" id="EKM77346.1"/>
    </source>
</evidence>
<dbReference type="KEGG" id="abp:AGABI1DRAFT122096"/>
<evidence type="ECO:0000313" key="2">
    <source>
        <dbReference type="Proteomes" id="UP000008493"/>
    </source>
</evidence>
<dbReference type="AlphaFoldDB" id="K5WPR3"/>
<dbReference type="InParanoid" id="K5WPR3"/>
<dbReference type="RefSeq" id="XP_007331991.1">
    <property type="nucleotide sequence ID" value="XM_007331929.1"/>
</dbReference>
<proteinExistence type="predicted"/>
<dbReference type="GeneID" id="18825859"/>
<name>K5WPR3_AGABU</name>
<dbReference type="EMBL" id="JH971396">
    <property type="protein sequence ID" value="EKM77346.1"/>
    <property type="molecule type" value="Genomic_DNA"/>
</dbReference>